<evidence type="ECO:0000256" key="6">
    <source>
        <dbReference type="ARBA" id="ARBA00023235"/>
    </source>
</evidence>
<name>A0ABM8YVC8_9PROT</name>
<evidence type="ECO:0000313" key="11">
    <source>
        <dbReference type="Proteomes" id="UP000839052"/>
    </source>
</evidence>
<feature type="region of interest" description="Disordered" evidence="8">
    <location>
        <begin position="31"/>
        <end position="82"/>
    </location>
</feature>
<comment type="function">
    <text evidence="7">Chaperone involved in the correct folding and assembly of outer membrane proteins. Recognizes specific patterns of aromatic residues and the orientation of their side chains, which are found more frequently in integral outer membrane proteins. May act in both early periplasmic and late outer membrane-associated steps of protein maturation.</text>
</comment>
<dbReference type="Gene3D" id="1.10.4030.10">
    <property type="entry name" value="Porin chaperone SurA, peptide-binding domain"/>
    <property type="match status" value="1"/>
</dbReference>
<dbReference type="PROSITE" id="PS50198">
    <property type="entry name" value="PPIC_PPIASE_2"/>
    <property type="match status" value="2"/>
</dbReference>
<dbReference type="Pfam" id="PF13616">
    <property type="entry name" value="Rotamase_3"/>
    <property type="match status" value="1"/>
</dbReference>
<dbReference type="InterPro" id="IPR023034">
    <property type="entry name" value="PPIase_SurA"/>
</dbReference>
<feature type="signal peptide" evidence="7">
    <location>
        <begin position="1"/>
        <end position="22"/>
    </location>
</feature>
<comment type="subcellular location">
    <subcellularLocation>
        <location evidence="7">Periplasm</location>
    </subcellularLocation>
    <text evidence="7">Is capable of associating with the outer membrane.</text>
</comment>
<feature type="chain" id="PRO_5044899048" description="Chaperone SurA" evidence="7">
    <location>
        <begin position="23"/>
        <end position="505"/>
    </location>
</feature>
<evidence type="ECO:0000256" key="1">
    <source>
        <dbReference type="ARBA" id="ARBA00022729"/>
    </source>
</evidence>
<evidence type="ECO:0000259" key="9">
    <source>
        <dbReference type="PROSITE" id="PS50198"/>
    </source>
</evidence>
<dbReference type="SUPFAM" id="SSF109998">
    <property type="entry name" value="Triger factor/SurA peptide-binding domain-like"/>
    <property type="match status" value="1"/>
</dbReference>
<gene>
    <name evidence="7 10" type="primary">surA</name>
    <name evidence="10" type="ORF">NTG6680_0164</name>
</gene>
<dbReference type="PROSITE" id="PS51257">
    <property type="entry name" value="PROKAR_LIPOPROTEIN"/>
    <property type="match status" value="1"/>
</dbReference>
<dbReference type="Proteomes" id="UP000839052">
    <property type="component" value="Chromosome"/>
</dbReference>
<evidence type="ECO:0000256" key="5">
    <source>
        <dbReference type="ARBA" id="ARBA00023186"/>
    </source>
</evidence>
<comment type="domain">
    <text evidence="7">The PPIase activity resides only in the second parvulin domain. The N-terminal region and the C-terminal tail are necessary and sufficient for the chaperone activity of SurA. The PPIase activity is dispensable for SurA to function as a chaperone. The N-terminal region and the C-terminal tail are also required for porin recognition.</text>
</comment>
<dbReference type="Gene3D" id="3.10.50.40">
    <property type="match status" value="2"/>
</dbReference>
<dbReference type="InterPro" id="IPR015391">
    <property type="entry name" value="SurA_N"/>
</dbReference>
<keyword evidence="1 7" id="KW-0732">Signal</keyword>
<dbReference type="Pfam" id="PF09312">
    <property type="entry name" value="SurA_N"/>
    <property type="match status" value="1"/>
</dbReference>
<dbReference type="InterPro" id="IPR046357">
    <property type="entry name" value="PPIase_dom_sf"/>
</dbReference>
<sequence precursor="true">MLHIKLMLALLLSLACTANVYAAGLQKTSGTTKKIKAPTQTTPSTTPAPSITPATPATDVPAPGTAKKLSSQNPTLPPAVDLQTPDITKKITVQTGPVLIDQIVAVVNNDAITRYELEDRLGIVERQLKKQGTALPAIDMLKKQLLERMITEMLQVQFAKETGIRIDDIQLDKTMQRIAKENKFPSLTEFRAQLEKEGVDFKKFREEIRGEIIYARLREREVDSKLVISEGEVDNYLNNQAKQLGKGEEFHLAHILVLVPEQASADKIQATRQRADQALAQLRGGAEFAQVAAGFSDAKDALEGGNLGWRSADRTPAIFMEILRKMAPGETSPVFRSPNGFHILKLLEKRSKENSIVIGQTEARHILIKTSELVPENEAKSRLLVIKQRIEKGADFTKQAKLYSEDGSAAKGGDLGWISPGDTVPEFEAAMNQLEIGQMSGAVQSTFGWHLIQVLDRRSTDVSVKEKKKQAQMAIRADKSDAAYQDWLRQLRDGATIEYRLEQAL</sequence>
<feature type="compositionally biased region" description="Low complexity" evidence="8">
    <location>
        <begin position="37"/>
        <end position="66"/>
    </location>
</feature>
<keyword evidence="4 7" id="KW-0697">Rotamase</keyword>
<organism evidence="10 11">
    <name type="scientific">Candidatus Nitrotoga arctica</name>
    <dbReference type="NCBI Taxonomy" id="453162"/>
    <lineage>
        <taxon>Bacteria</taxon>
        <taxon>Pseudomonadati</taxon>
        <taxon>Pseudomonadota</taxon>
        <taxon>Betaproteobacteria</taxon>
        <taxon>Nitrosomonadales</taxon>
        <taxon>Gallionellaceae</taxon>
        <taxon>Candidatus Nitrotoga</taxon>
    </lineage>
</organism>
<accession>A0ABM8YVC8</accession>
<keyword evidence="6 7" id="KW-0413">Isomerase</keyword>
<keyword evidence="11" id="KW-1185">Reference proteome</keyword>
<dbReference type="EMBL" id="OU912926">
    <property type="protein sequence ID" value="CAG9931417.1"/>
    <property type="molecule type" value="Genomic_DNA"/>
</dbReference>
<feature type="domain" description="PpiC" evidence="9">
    <location>
        <begin position="247"/>
        <end position="348"/>
    </location>
</feature>
<evidence type="ECO:0000256" key="8">
    <source>
        <dbReference type="SAM" id="MobiDB-lite"/>
    </source>
</evidence>
<evidence type="ECO:0000256" key="2">
    <source>
        <dbReference type="ARBA" id="ARBA00022737"/>
    </source>
</evidence>
<protein>
    <recommendedName>
        <fullName evidence="7">Chaperone SurA</fullName>
    </recommendedName>
    <alternativeName>
        <fullName evidence="7">Peptidyl-prolyl cis-trans isomerase SurA</fullName>
        <shortName evidence="7">PPIase SurA</shortName>
        <ecNumber evidence="7">5.2.1.8</ecNumber>
    </alternativeName>
    <alternativeName>
        <fullName evidence="7">Rotamase SurA</fullName>
    </alternativeName>
</protein>
<dbReference type="PANTHER" id="PTHR47637:SF1">
    <property type="entry name" value="CHAPERONE SURA"/>
    <property type="match status" value="1"/>
</dbReference>
<dbReference type="EC" id="5.2.1.8" evidence="7"/>
<keyword evidence="5 7" id="KW-0143">Chaperone</keyword>
<evidence type="ECO:0000256" key="4">
    <source>
        <dbReference type="ARBA" id="ARBA00023110"/>
    </source>
</evidence>
<proteinExistence type="inferred from homology"/>
<evidence type="ECO:0000256" key="3">
    <source>
        <dbReference type="ARBA" id="ARBA00022764"/>
    </source>
</evidence>
<keyword evidence="3 7" id="KW-0574">Periplasm</keyword>
<dbReference type="Pfam" id="PF00639">
    <property type="entry name" value="Rotamase"/>
    <property type="match status" value="1"/>
</dbReference>
<reference evidence="10 11" key="1">
    <citation type="submission" date="2021-10" db="EMBL/GenBank/DDBJ databases">
        <authorList>
            <person name="Koch H."/>
        </authorList>
    </citation>
    <scope>NUCLEOTIDE SEQUENCE [LARGE SCALE GENOMIC DNA]</scope>
    <source>
        <strain evidence="10">6680</strain>
    </source>
</reference>
<dbReference type="InterPro" id="IPR000297">
    <property type="entry name" value="PPIase_PpiC"/>
</dbReference>
<evidence type="ECO:0000256" key="7">
    <source>
        <dbReference type="HAMAP-Rule" id="MF_01183"/>
    </source>
</evidence>
<dbReference type="InterPro" id="IPR027304">
    <property type="entry name" value="Trigger_fact/SurA_dom_sf"/>
</dbReference>
<dbReference type="PANTHER" id="PTHR47637">
    <property type="entry name" value="CHAPERONE SURA"/>
    <property type="match status" value="1"/>
</dbReference>
<dbReference type="InterPro" id="IPR050280">
    <property type="entry name" value="OMP_Chaperone_SurA"/>
</dbReference>
<feature type="domain" description="PpiC" evidence="9">
    <location>
        <begin position="358"/>
        <end position="456"/>
    </location>
</feature>
<dbReference type="RefSeq" id="WP_239795520.1">
    <property type="nucleotide sequence ID" value="NZ_OU912926.1"/>
</dbReference>
<evidence type="ECO:0000313" key="10">
    <source>
        <dbReference type="EMBL" id="CAG9931417.1"/>
    </source>
</evidence>
<dbReference type="HAMAP" id="MF_01183">
    <property type="entry name" value="Chaperone_SurA"/>
    <property type="match status" value="1"/>
</dbReference>
<dbReference type="SUPFAM" id="SSF54534">
    <property type="entry name" value="FKBP-like"/>
    <property type="match status" value="2"/>
</dbReference>
<comment type="catalytic activity">
    <reaction evidence="7">
        <text>[protein]-peptidylproline (omega=180) = [protein]-peptidylproline (omega=0)</text>
        <dbReference type="Rhea" id="RHEA:16237"/>
        <dbReference type="Rhea" id="RHEA-COMP:10747"/>
        <dbReference type="Rhea" id="RHEA-COMP:10748"/>
        <dbReference type="ChEBI" id="CHEBI:83833"/>
        <dbReference type="ChEBI" id="CHEBI:83834"/>
        <dbReference type="EC" id="5.2.1.8"/>
    </reaction>
</comment>
<keyword evidence="2 7" id="KW-0677">Repeat</keyword>